<gene>
    <name evidence="2" type="ORF">TPA0598_07_01990</name>
</gene>
<dbReference type="Gene3D" id="3.20.180.10">
    <property type="entry name" value="PNP-oxidase-like"/>
    <property type="match status" value="1"/>
</dbReference>
<dbReference type="Proteomes" id="UP000048965">
    <property type="component" value="Unassembled WGS sequence"/>
</dbReference>
<keyword evidence="3" id="KW-1185">Reference proteome</keyword>
<evidence type="ECO:0000313" key="2">
    <source>
        <dbReference type="EMBL" id="GAO10475.1"/>
    </source>
</evidence>
<comment type="caution">
    <text evidence="2">The sequence shown here is derived from an EMBL/GenBank/DDBJ whole genome shotgun (WGS) entry which is preliminary data.</text>
</comment>
<dbReference type="Pfam" id="PF10615">
    <property type="entry name" value="DUF2470"/>
    <property type="match status" value="1"/>
</dbReference>
<dbReference type="RefSeq" id="WP_042158036.1">
    <property type="nucleotide sequence ID" value="NZ_BBNO01000007.1"/>
</dbReference>
<sequence length="252" mass="27162">MRIFGGAERQPTSAERVRAILASAHSMTMVADGRSTEVSRGGGPGATQHVHLHPSPADAGLTGAAGAGERVPATLKFTDVAPLPVRDRVRARVTVLGWLTSQDKAASPAGDCMEFATAVLETSMCKARIGLDDLMAAPADPLATYEADILTHLAEEHSHYIPLLLRLVEPRFLQLMERVVPLAIDRYGISLRVEYPLGHHDVRLPFHKTLTDAGQFGIQLQALLTTARRCSHGSRLLSEGRGPDENAISRRG</sequence>
<dbReference type="EMBL" id="BBNO01000007">
    <property type="protein sequence ID" value="GAO10475.1"/>
    <property type="molecule type" value="Genomic_DNA"/>
</dbReference>
<organism evidence="2 3">
    <name type="scientific">Streptomyces lydicamycinicus</name>
    <dbReference type="NCBI Taxonomy" id="1546107"/>
    <lineage>
        <taxon>Bacteria</taxon>
        <taxon>Bacillati</taxon>
        <taxon>Actinomycetota</taxon>
        <taxon>Actinomycetes</taxon>
        <taxon>Kitasatosporales</taxon>
        <taxon>Streptomycetaceae</taxon>
        <taxon>Streptomyces</taxon>
    </lineage>
</organism>
<evidence type="ECO:0000313" key="3">
    <source>
        <dbReference type="Proteomes" id="UP000048965"/>
    </source>
</evidence>
<feature type="domain" description="DUF2470" evidence="1">
    <location>
        <begin position="146"/>
        <end position="216"/>
    </location>
</feature>
<proteinExistence type="predicted"/>
<reference evidence="3" key="1">
    <citation type="submission" date="2014-09" db="EMBL/GenBank/DDBJ databases">
        <title>Whole genome shotgun sequence of Streptomyces sp. NBRC 110027.</title>
        <authorList>
            <person name="Komaki H."/>
            <person name="Ichikawa N."/>
            <person name="Katano-Makiyama Y."/>
            <person name="Hosoyama A."/>
            <person name="Hashimoto M."/>
            <person name="Uohara A."/>
            <person name="Kitahashi Y."/>
            <person name="Ohji S."/>
            <person name="Kimura A."/>
            <person name="Yamazoe A."/>
            <person name="Igarashi Y."/>
            <person name="Fujita N."/>
        </authorList>
    </citation>
    <scope>NUCLEOTIDE SEQUENCE [LARGE SCALE GENOMIC DNA]</scope>
    <source>
        <strain evidence="3">NBRC 110027</strain>
    </source>
</reference>
<evidence type="ECO:0000259" key="1">
    <source>
        <dbReference type="Pfam" id="PF10615"/>
    </source>
</evidence>
<protein>
    <recommendedName>
        <fullName evidence="1">DUF2470 domain-containing protein</fullName>
    </recommendedName>
</protein>
<dbReference type="SUPFAM" id="SSF50475">
    <property type="entry name" value="FMN-binding split barrel"/>
    <property type="match status" value="1"/>
</dbReference>
<reference evidence="2 3" key="2">
    <citation type="journal article" date="2015" name="Stand. Genomic Sci.">
        <title>Draft genome sequence of marine-derived Streptomyces sp. TP-A0598, a producer of anti-MRSA antibiotic lydicamycins.</title>
        <authorList>
            <person name="Komaki H."/>
            <person name="Ichikawa N."/>
            <person name="Hosoyama A."/>
            <person name="Fujita N."/>
            <person name="Igarashi Y."/>
        </authorList>
    </citation>
    <scope>NUCLEOTIDE SEQUENCE [LARGE SCALE GENOMIC DNA]</scope>
    <source>
        <strain evidence="2 3">NBRC 110027</strain>
    </source>
</reference>
<dbReference type="AlphaFoldDB" id="A0A0N7YM31"/>
<dbReference type="InterPro" id="IPR019595">
    <property type="entry name" value="DUF2470"/>
</dbReference>
<dbReference type="OrthoDB" id="3381348at2"/>
<name>A0A0N7YM31_9ACTN</name>
<accession>A0A0N7YM31</accession>
<dbReference type="InterPro" id="IPR037119">
    <property type="entry name" value="Haem_oxidase_HugZ-like_sf"/>
</dbReference>